<dbReference type="EMBL" id="CP001631">
    <property type="protein sequence ID" value="ACU53346.1"/>
    <property type="molecule type" value="Genomic_DNA"/>
</dbReference>
<dbReference type="GO" id="GO:0055091">
    <property type="term" value="P:phospholipid homeostasis"/>
    <property type="evidence" value="ECO:0007669"/>
    <property type="project" value="TreeGrafter"/>
</dbReference>
<keyword evidence="3 6" id="KW-0812">Transmembrane</keyword>
<feature type="domain" description="Phosphatidylglycerol lysyltransferase C-terminal" evidence="7">
    <location>
        <begin position="609"/>
        <end position="903"/>
    </location>
</feature>
<evidence type="ECO:0000256" key="6">
    <source>
        <dbReference type="SAM" id="Phobius"/>
    </source>
</evidence>
<feature type="transmembrane region" description="Helical" evidence="6">
    <location>
        <begin position="172"/>
        <end position="190"/>
    </location>
</feature>
<feature type="transmembrane region" description="Helical" evidence="6">
    <location>
        <begin position="386"/>
        <end position="407"/>
    </location>
</feature>
<dbReference type="GO" id="GO:0005886">
    <property type="term" value="C:plasma membrane"/>
    <property type="evidence" value="ECO:0007669"/>
    <property type="project" value="UniProtKB-SubCell"/>
</dbReference>
<evidence type="ECO:0000256" key="5">
    <source>
        <dbReference type="ARBA" id="ARBA00023136"/>
    </source>
</evidence>
<keyword evidence="9" id="KW-1185">Reference proteome</keyword>
<dbReference type="InterPro" id="IPR024320">
    <property type="entry name" value="LPG_synthase_C"/>
</dbReference>
<dbReference type="RefSeq" id="WP_015797847.1">
    <property type="nucleotide sequence ID" value="NC_013124.1"/>
</dbReference>
<evidence type="ECO:0000259" key="7">
    <source>
        <dbReference type="Pfam" id="PF09924"/>
    </source>
</evidence>
<dbReference type="KEGG" id="afo:Afer_0378"/>
<evidence type="ECO:0000256" key="1">
    <source>
        <dbReference type="ARBA" id="ARBA00004651"/>
    </source>
</evidence>
<feature type="transmembrane region" description="Helical" evidence="6">
    <location>
        <begin position="540"/>
        <end position="557"/>
    </location>
</feature>
<evidence type="ECO:0000256" key="4">
    <source>
        <dbReference type="ARBA" id="ARBA00022989"/>
    </source>
</evidence>
<dbReference type="HOGENOM" id="CLU_312526_0_0_11"/>
<keyword evidence="5 6" id="KW-0472">Membrane</keyword>
<dbReference type="OrthoDB" id="594838at2"/>
<name>C7M2V2_ACIFD</name>
<dbReference type="eggNOG" id="COG2898">
    <property type="taxonomic scope" value="Bacteria"/>
</dbReference>
<evidence type="ECO:0000313" key="9">
    <source>
        <dbReference type="Proteomes" id="UP000000771"/>
    </source>
</evidence>
<dbReference type="GO" id="GO:0016755">
    <property type="term" value="F:aminoacyltransferase activity"/>
    <property type="evidence" value="ECO:0007669"/>
    <property type="project" value="TreeGrafter"/>
</dbReference>
<feature type="transmembrane region" description="Helical" evidence="6">
    <location>
        <begin position="506"/>
        <end position="528"/>
    </location>
</feature>
<keyword evidence="4 6" id="KW-1133">Transmembrane helix</keyword>
<dbReference type="Proteomes" id="UP000000771">
    <property type="component" value="Chromosome"/>
</dbReference>
<accession>C7M2V2</accession>
<feature type="transmembrane region" description="Helical" evidence="6">
    <location>
        <begin position="476"/>
        <end position="494"/>
    </location>
</feature>
<feature type="transmembrane region" description="Helical" evidence="6">
    <location>
        <begin position="210"/>
        <end position="230"/>
    </location>
</feature>
<dbReference type="AlphaFoldDB" id="C7M2V2"/>
<gene>
    <name evidence="8" type="ordered locus">Afer_0378</name>
</gene>
<protein>
    <recommendedName>
        <fullName evidence="7">Phosphatidylglycerol lysyltransferase C-terminal domain-containing protein</fullName>
    </recommendedName>
</protein>
<feature type="transmembrane region" description="Helical" evidence="6">
    <location>
        <begin position="453"/>
        <end position="470"/>
    </location>
</feature>
<sequence length="938" mass="102112">MESAPLEVRLAPGARVVVLGNLDLHDRRPGPDRDELARIIGELEPDDLLVLAGRVTAPEPSLDPRSALGHHHDVVDLLTSARARTVRITSVRDEPLAMGAEVEHTAELILLGPGPRGHRVRMKPVGTDLARRRTLEALERLPGFRGAAWLDPAASVTHFVVARSFARRARMLALWVFVPLVLLELARLPFVLRAAPLVAHLHHQASRHIALVASFLVLDALIVLLASVLASRSVTHLIEEPMESMVSALATNQAARDLFESLPPHTSLIAAQAELAELQHDDDAFLASPGPTTAVLTPVAGRGLLPTRYEPMYHTTWIELEVGAVVRAYLRRTRRRVRPPNALSRLLWPDQALLDHQVTLAGAPDGGSWPPAPRLASETSLTVRRVGGLAVSVAGLVEVISAFAPPLARHLSIVTTLFPTLGPIPRYADAISAAAGTLLLGIAQGLRAGQRRAWRIAMVVLAAAVASNLVRRSDLITTGLLSLALVALAIWRSAFRQPAPRGRRVWRALSVVGAGVLVVLVAEVVAIGDALVHHAPLRPLAALGGIIGTVLGLPVQAPPPFAVGELQDALTLVGVALLVLIVWRLVAPVRDRLSAQLASLRAPRNPAQILRAHPQSTLDYFALRSDKEHLVRHGGLVAYGEFGSVVIVSPDPIGATASARLAFLELFEATSRAGKALCVLGASETWSEWYREVGLHPLYLGDEAIVTLGQLDLAGKRHKSLRQAVNRMRRYGYRVRVVAPLELTEEERRDVLRVMSESRRGGRERGFSMTLGRVFDPRDTDVLMSVCTGPDGRIVGFVQWVPAPSIEGYSLDLMRRDLGNHPNGMFDLLIVETMTQLQARHVKAISLNFAAMRGVLAGERGGELLSARVERWVLDRLSSSMQIESLWRFNAKFEPRWEPRYLVVDAYEHLAAIAIAAARAESLWDLPLVGRFLADPHA</sequence>
<dbReference type="Pfam" id="PF09924">
    <property type="entry name" value="LPG_synthase_C"/>
    <property type="match status" value="1"/>
</dbReference>
<dbReference type="PANTHER" id="PTHR34697">
    <property type="entry name" value="PHOSPHATIDYLGLYCEROL LYSYLTRANSFERASE"/>
    <property type="match status" value="1"/>
</dbReference>
<organism evidence="8 9">
    <name type="scientific">Acidimicrobium ferrooxidans (strain DSM 10331 / JCM 15462 / NBRC 103882 / ICP)</name>
    <dbReference type="NCBI Taxonomy" id="525909"/>
    <lineage>
        <taxon>Bacteria</taxon>
        <taxon>Bacillati</taxon>
        <taxon>Actinomycetota</taxon>
        <taxon>Acidimicrobiia</taxon>
        <taxon>Acidimicrobiales</taxon>
        <taxon>Acidimicrobiaceae</taxon>
        <taxon>Acidimicrobium</taxon>
    </lineage>
</organism>
<proteinExistence type="predicted"/>
<dbReference type="STRING" id="525909.Afer_0378"/>
<feature type="transmembrane region" description="Helical" evidence="6">
    <location>
        <begin position="427"/>
        <end position="446"/>
    </location>
</feature>
<dbReference type="InterPro" id="IPR051211">
    <property type="entry name" value="PG_lysyltransferase"/>
</dbReference>
<evidence type="ECO:0000256" key="2">
    <source>
        <dbReference type="ARBA" id="ARBA00022475"/>
    </source>
</evidence>
<reference evidence="8 9" key="1">
    <citation type="journal article" date="2009" name="Stand. Genomic Sci.">
        <title>Complete genome sequence of Acidimicrobium ferrooxidans type strain (ICP).</title>
        <authorList>
            <person name="Clum A."/>
            <person name="Nolan M."/>
            <person name="Lang E."/>
            <person name="Glavina Del Rio T."/>
            <person name="Tice H."/>
            <person name="Copeland A."/>
            <person name="Cheng J.F."/>
            <person name="Lucas S."/>
            <person name="Chen F."/>
            <person name="Bruce D."/>
            <person name="Goodwin L."/>
            <person name="Pitluck S."/>
            <person name="Ivanova N."/>
            <person name="Mavrommatis K."/>
            <person name="Mikhailova N."/>
            <person name="Pati A."/>
            <person name="Chen A."/>
            <person name="Palaniappan K."/>
            <person name="Goker M."/>
            <person name="Spring S."/>
            <person name="Land M."/>
            <person name="Hauser L."/>
            <person name="Chang Y.J."/>
            <person name="Jeffries C.C."/>
            <person name="Chain P."/>
            <person name="Bristow J."/>
            <person name="Eisen J.A."/>
            <person name="Markowitz V."/>
            <person name="Hugenholtz P."/>
            <person name="Kyrpides N.C."/>
            <person name="Klenk H.P."/>
            <person name="Lapidus A."/>
        </authorList>
    </citation>
    <scope>NUCLEOTIDE SEQUENCE [LARGE SCALE GENOMIC DNA]</scope>
    <source>
        <strain evidence="9">DSM 10331 / JCM 15462 / NBRC 103882 / ICP</strain>
    </source>
</reference>
<feature type="transmembrane region" description="Helical" evidence="6">
    <location>
        <begin position="569"/>
        <end position="586"/>
    </location>
</feature>
<dbReference type="PANTHER" id="PTHR34697:SF2">
    <property type="entry name" value="PHOSPHATIDYLGLYCEROL LYSYLTRANSFERASE"/>
    <property type="match status" value="1"/>
</dbReference>
<comment type="subcellular location">
    <subcellularLocation>
        <location evidence="1">Cell membrane</location>
        <topology evidence="1">Multi-pass membrane protein</topology>
    </subcellularLocation>
</comment>
<evidence type="ECO:0000313" key="8">
    <source>
        <dbReference type="EMBL" id="ACU53346.1"/>
    </source>
</evidence>
<keyword evidence="2" id="KW-1003">Cell membrane</keyword>
<evidence type="ECO:0000256" key="3">
    <source>
        <dbReference type="ARBA" id="ARBA00022692"/>
    </source>
</evidence>